<dbReference type="PANTHER" id="PTHR33021:SF489">
    <property type="entry name" value="BASIC BLUE PROTEIN-LIKE"/>
    <property type="match status" value="1"/>
</dbReference>
<name>A0ABD3CMR7_9LAMI</name>
<dbReference type="InterPro" id="IPR039391">
    <property type="entry name" value="Phytocyanin-like"/>
</dbReference>
<dbReference type="SUPFAM" id="SSF49503">
    <property type="entry name" value="Cupredoxins"/>
    <property type="match status" value="1"/>
</dbReference>
<evidence type="ECO:0000313" key="7">
    <source>
        <dbReference type="Proteomes" id="UP001632038"/>
    </source>
</evidence>
<dbReference type="PROSITE" id="PS51485">
    <property type="entry name" value="PHYTOCYANIN"/>
    <property type="match status" value="1"/>
</dbReference>
<dbReference type="FunFam" id="2.60.40.420:FF:000003">
    <property type="entry name" value="Blue copper"/>
    <property type="match status" value="1"/>
</dbReference>
<dbReference type="AlphaFoldDB" id="A0ABD3CMR7"/>
<dbReference type="InterPro" id="IPR008972">
    <property type="entry name" value="Cupredoxin"/>
</dbReference>
<organism evidence="6 7">
    <name type="scientific">Castilleja foliolosa</name>
    <dbReference type="NCBI Taxonomy" id="1961234"/>
    <lineage>
        <taxon>Eukaryota</taxon>
        <taxon>Viridiplantae</taxon>
        <taxon>Streptophyta</taxon>
        <taxon>Embryophyta</taxon>
        <taxon>Tracheophyta</taxon>
        <taxon>Spermatophyta</taxon>
        <taxon>Magnoliopsida</taxon>
        <taxon>eudicotyledons</taxon>
        <taxon>Gunneridae</taxon>
        <taxon>Pentapetalae</taxon>
        <taxon>asterids</taxon>
        <taxon>lamiids</taxon>
        <taxon>Lamiales</taxon>
        <taxon>Orobanchaceae</taxon>
        <taxon>Pedicularideae</taxon>
        <taxon>Castillejinae</taxon>
        <taxon>Castilleja</taxon>
    </lineage>
</organism>
<dbReference type="CDD" id="cd04216">
    <property type="entry name" value="Phytocyanin"/>
    <property type="match status" value="1"/>
</dbReference>
<dbReference type="Gene3D" id="2.60.40.420">
    <property type="entry name" value="Cupredoxins - blue copper proteins"/>
    <property type="match status" value="1"/>
</dbReference>
<dbReference type="Pfam" id="PF02298">
    <property type="entry name" value="Cu_bind_like"/>
    <property type="match status" value="1"/>
</dbReference>
<keyword evidence="3" id="KW-0812">Transmembrane</keyword>
<keyword evidence="4" id="KW-0732">Signal</keyword>
<keyword evidence="1" id="KW-0479">Metal-binding</keyword>
<evidence type="ECO:0000256" key="3">
    <source>
        <dbReference type="SAM" id="Phobius"/>
    </source>
</evidence>
<comment type="caution">
    <text evidence="6">The sequence shown here is derived from an EMBL/GenBank/DDBJ whole genome shotgun (WGS) entry which is preliminary data.</text>
</comment>
<dbReference type="InterPro" id="IPR003245">
    <property type="entry name" value="Phytocyanin_dom"/>
</dbReference>
<evidence type="ECO:0000313" key="6">
    <source>
        <dbReference type="EMBL" id="KAL3630824.1"/>
    </source>
</evidence>
<dbReference type="GO" id="GO:0046872">
    <property type="term" value="F:metal ion binding"/>
    <property type="evidence" value="ECO:0007669"/>
    <property type="project" value="UniProtKB-KW"/>
</dbReference>
<gene>
    <name evidence="6" type="ORF">CASFOL_023808</name>
</gene>
<keyword evidence="3" id="KW-1133">Transmembrane helix</keyword>
<proteinExistence type="predicted"/>
<sequence length="170" mass="18157">MEFSNKYVVVSIILVAVFAKQAFAATHKVGDSQGWVQSIDFDTWASKETFKVGDTLEFKYSTMHSVVELNEDAYKNCDISTTVKSYTGGSNTITLDKPGTRYFACGTSGHCDQGMKVKITTVAASGSSSTPSATTSPSSPGATPSTSASSCQLHFYSFFALAASLVVFFM</sequence>
<dbReference type="PANTHER" id="PTHR33021">
    <property type="entry name" value="BLUE COPPER PROTEIN"/>
    <property type="match status" value="1"/>
</dbReference>
<evidence type="ECO:0000256" key="4">
    <source>
        <dbReference type="SAM" id="SignalP"/>
    </source>
</evidence>
<feature type="domain" description="Phytocyanin" evidence="5">
    <location>
        <begin position="25"/>
        <end position="123"/>
    </location>
</feature>
<evidence type="ECO:0000256" key="1">
    <source>
        <dbReference type="ARBA" id="ARBA00022723"/>
    </source>
</evidence>
<keyword evidence="3" id="KW-0472">Membrane</keyword>
<evidence type="ECO:0000259" key="5">
    <source>
        <dbReference type="PROSITE" id="PS51485"/>
    </source>
</evidence>
<feature type="signal peptide" evidence="4">
    <location>
        <begin position="1"/>
        <end position="24"/>
    </location>
</feature>
<evidence type="ECO:0000256" key="2">
    <source>
        <dbReference type="ARBA" id="ARBA00023180"/>
    </source>
</evidence>
<feature type="transmembrane region" description="Helical" evidence="3">
    <location>
        <begin position="153"/>
        <end position="169"/>
    </location>
</feature>
<keyword evidence="2" id="KW-0325">Glycoprotein</keyword>
<feature type="chain" id="PRO_5044813137" description="Phytocyanin domain-containing protein" evidence="4">
    <location>
        <begin position="25"/>
        <end position="170"/>
    </location>
</feature>
<dbReference type="Proteomes" id="UP001632038">
    <property type="component" value="Unassembled WGS sequence"/>
</dbReference>
<protein>
    <recommendedName>
        <fullName evidence="5">Phytocyanin domain-containing protein</fullName>
    </recommendedName>
</protein>
<reference evidence="7" key="1">
    <citation type="journal article" date="2024" name="IScience">
        <title>Strigolactones Initiate the Formation of Haustorium-like Structures in Castilleja.</title>
        <authorList>
            <person name="Buerger M."/>
            <person name="Peterson D."/>
            <person name="Chory J."/>
        </authorList>
    </citation>
    <scope>NUCLEOTIDE SEQUENCE [LARGE SCALE GENOMIC DNA]</scope>
</reference>
<keyword evidence="7" id="KW-1185">Reference proteome</keyword>
<dbReference type="EMBL" id="JAVIJP010000032">
    <property type="protein sequence ID" value="KAL3630824.1"/>
    <property type="molecule type" value="Genomic_DNA"/>
</dbReference>
<accession>A0ABD3CMR7</accession>